<comment type="caution">
    <text evidence="1">The sequence shown here is derived from an EMBL/GenBank/DDBJ whole genome shotgun (WGS) entry which is preliminary data.</text>
</comment>
<reference evidence="1 2" key="1">
    <citation type="submission" date="2021-06" db="EMBL/GenBank/DDBJ databases">
        <authorList>
            <person name="Palmer J.M."/>
        </authorList>
    </citation>
    <scope>NUCLEOTIDE SEQUENCE [LARGE SCALE GENOMIC DNA]</scope>
    <source>
        <strain evidence="1 2">GA_2019</strain>
        <tissue evidence="1">Muscle</tissue>
    </source>
</reference>
<gene>
    <name evidence="1" type="ORF">GOODEAATRI_014187</name>
</gene>
<keyword evidence="2" id="KW-1185">Reference proteome</keyword>
<evidence type="ECO:0000313" key="2">
    <source>
        <dbReference type="Proteomes" id="UP001476798"/>
    </source>
</evidence>
<sequence length="139" mass="15984">MVRRQALVFQAKVTVEDEFFRNQKGVNSIKSCLKVLNKCRENIPHFVSHFLDELPPVMFNSIDVSHLLSKMERLYSEACALRQTVTRQVDVGEKLRAFTTTIDHRVAAVEQHLVPYCRELHNKDMIALGILSASKLTSW</sequence>
<dbReference type="Proteomes" id="UP001476798">
    <property type="component" value="Unassembled WGS sequence"/>
</dbReference>
<organism evidence="1 2">
    <name type="scientific">Goodea atripinnis</name>
    <dbReference type="NCBI Taxonomy" id="208336"/>
    <lineage>
        <taxon>Eukaryota</taxon>
        <taxon>Metazoa</taxon>
        <taxon>Chordata</taxon>
        <taxon>Craniata</taxon>
        <taxon>Vertebrata</taxon>
        <taxon>Euteleostomi</taxon>
        <taxon>Actinopterygii</taxon>
        <taxon>Neopterygii</taxon>
        <taxon>Teleostei</taxon>
        <taxon>Neoteleostei</taxon>
        <taxon>Acanthomorphata</taxon>
        <taxon>Ovalentaria</taxon>
        <taxon>Atherinomorphae</taxon>
        <taxon>Cyprinodontiformes</taxon>
        <taxon>Goodeidae</taxon>
        <taxon>Goodea</taxon>
    </lineage>
</organism>
<proteinExistence type="predicted"/>
<protein>
    <submittedName>
        <fullName evidence="1">Uncharacterized protein</fullName>
    </submittedName>
</protein>
<dbReference type="EMBL" id="JAHRIO010070954">
    <property type="protein sequence ID" value="MEQ2181697.1"/>
    <property type="molecule type" value="Genomic_DNA"/>
</dbReference>
<name>A0ABV0PDZ9_9TELE</name>
<evidence type="ECO:0000313" key="1">
    <source>
        <dbReference type="EMBL" id="MEQ2181697.1"/>
    </source>
</evidence>
<accession>A0ABV0PDZ9</accession>